<dbReference type="Pfam" id="PF02046">
    <property type="entry name" value="COX6A"/>
    <property type="match status" value="1"/>
</dbReference>
<dbReference type="Proteomes" id="UP000422736">
    <property type="component" value="Chromosome 2"/>
</dbReference>
<evidence type="ECO:0000256" key="6">
    <source>
        <dbReference type="ARBA" id="ARBA00022946"/>
    </source>
</evidence>
<comment type="subcellular location">
    <subcellularLocation>
        <location evidence="1">Mitochondrion inner membrane</location>
        <topology evidence="1">Single-pass membrane protein</topology>
    </subcellularLocation>
</comment>
<reference evidence="13 14" key="1">
    <citation type="submission" date="2016-03" db="EMBL/GenBank/DDBJ databases">
        <title>How can Kluyveromyces marxianus grow so fast - potential evolutionary course in Saccharomyces Complex revealed by comparative genomics.</title>
        <authorList>
            <person name="Mo W."/>
            <person name="Lu W."/>
            <person name="Yang X."/>
            <person name="Qi J."/>
            <person name="Lv H."/>
        </authorList>
    </citation>
    <scope>NUCLEOTIDE SEQUENCE [LARGE SCALE GENOMIC DNA]</scope>
    <source>
        <strain evidence="13 14">FIM1</strain>
    </source>
</reference>
<organism evidence="13 14">
    <name type="scientific">Kluyveromyces marxianus</name>
    <name type="common">Yeast</name>
    <name type="synonym">Candida kefyr</name>
    <dbReference type="NCBI Taxonomy" id="4911"/>
    <lineage>
        <taxon>Eukaryota</taxon>
        <taxon>Fungi</taxon>
        <taxon>Dikarya</taxon>
        <taxon>Ascomycota</taxon>
        <taxon>Saccharomycotina</taxon>
        <taxon>Saccharomycetes</taxon>
        <taxon>Saccharomycetales</taxon>
        <taxon>Saccharomycetaceae</taxon>
        <taxon>Kluyveromyces</taxon>
    </lineage>
</organism>
<dbReference type="PANTHER" id="PTHR11504">
    <property type="entry name" value="CYTOCHROME C OXIDASE POLYPEPTIDE VIA"/>
    <property type="match status" value="1"/>
</dbReference>
<accession>A0ABX6EQA9</accession>
<evidence type="ECO:0000256" key="4">
    <source>
        <dbReference type="ARBA" id="ARBA00022692"/>
    </source>
</evidence>
<keyword evidence="7" id="KW-1133">Transmembrane helix</keyword>
<keyword evidence="5 12" id="KW-0999">Mitochondrion inner membrane</keyword>
<proteinExistence type="inferred from homology"/>
<gene>
    <name evidence="13" type="primary">COX13</name>
    <name evidence="13" type="ORF">FIM1_1156</name>
</gene>
<comment type="pathway">
    <text evidence="2">Energy metabolism; oxidative phosphorylation.</text>
</comment>
<comment type="similarity">
    <text evidence="3 11">Belongs to the cytochrome c oxidase subunit 6A family.</text>
</comment>
<dbReference type="SUPFAM" id="SSF81411">
    <property type="entry name" value="Mitochondrial cytochrome c oxidase subunit VIa"/>
    <property type="match status" value="1"/>
</dbReference>
<dbReference type="PROSITE" id="PS01329">
    <property type="entry name" value="COX6A"/>
    <property type="match status" value="1"/>
</dbReference>
<dbReference type="InterPro" id="IPR036418">
    <property type="entry name" value="Cyt_c_oxidase_su6a_sf"/>
</dbReference>
<keyword evidence="9 12" id="KW-0496">Mitochondrion</keyword>
<evidence type="ECO:0000256" key="10">
    <source>
        <dbReference type="ARBA" id="ARBA00023136"/>
    </source>
</evidence>
<evidence type="ECO:0000256" key="8">
    <source>
        <dbReference type="ARBA" id="ARBA00023002"/>
    </source>
</evidence>
<evidence type="ECO:0000256" key="2">
    <source>
        <dbReference type="ARBA" id="ARBA00004673"/>
    </source>
</evidence>
<keyword evidence="8" id="KW-0560">Oxidoreductase</keyword>
<protein>
    <recommendedName>
        <fullName evidence="12">Cytochrome c oxidase subunit</fullName>
    </recommendedName>
    <alternativeName>
        <fullName evidence="12">Cytochrome c oxidase polypeptide VIa</fullName>
    </alternativeName>
</protein>
<evidence type="ECO:0000313" key="14">
    <source>
        <dbReference type="Proteomes" id="UP000422736"/>
    </source>
</evidence>
<reference evidence="13 14" key="2">
    <citation type="submission" date="2019-11" db="EMBL/GenBank/DDBJ databases">
        <authorList>
            <person name="Lu H."/>
        </authorList>
    </citation>
    <scope>NUCLEOTIDE SEQUENCE [LARGE SCALE GENOMIC DNA]</scope>
    <source>
        <strain evidence="13 14">FIM1</strain>
    </source>
</reference>
<evidence type="ECO:0000256" key="5">
    <source>
        <dbReference type="ARBA" id="ARBA00022792"/>
    </source>
</evidence>
<dbReference type="PIRSF" id="PIRSF000277">
    <property type="entry name" value="COX6A1"/>
    <property type="match status" value="1"/>
</dbReference>
<dbReference type="Gene3D" id="4.10.95.10">
    <property type="entry name" value="Cytochrome c oxidase, subunit VIa"/>
    <property type="match status" value="1"/>
</dbReference>
<sequence>MFRQSIRRASTLPKHALEPAFGKPDLAAAQAYKEYIKNSTAHAQHTSNLWVKISLFVAAPAIALTAVNTYFVEAEHAKHREHLKHVPDEDWPRDYEFQNIRTKPFFWGDGDKTLFWNPVINRHISHD</sequence>
<dbReference type="PANTHER" id="PTHR11504:SF0">
    <property type="entry name" value="CYTOCHROME C OXIDASE SUBUNIT"/>
    <property type="match status" value="1"/>
</dbReference>
<evidence type="ECO:0000256" key="3">
    <source>
        <dbReference type="ARBA" id="ARBA00005553"/>
    </source>
</evidence>
<name>A0ABX6EQA9_KLUMA</name>
<evidence type="ECO:0000256" key="12">
    <source>
        <dbReference type="RuleBase" id="RU004397"/>
    </source>
</evidence>
<keyword evidence="6" id="KW-0809">Transit peptide</keyword>
<evidence type="ECO:0000313" key="13">
    <source>
        <dbReference type="EMBL" id="QGN14495.1"/>
    </source>
</evidence>
<keyword evidence="14" id="KW-1185">Reference proteome</keyword>
<keyword evidence="10 12" id="KW-0472">Membrane</keyword>
<dbReference type="InterPro" id="IPR001349">
    <property type="entry name" value="Cyt_c_oxidase_su6a"/>
</dbReference>
<dbReference type="InterPro" id="IPR018507">
    <property type="entry name" value="Cyt_c_oxidase_su6a_CS"/>
</dbReference>
<evidence type="ECO:0000256" key="1">
    <source>
        <dbReference type="ARBA" id="ARBA00004434"/>
    </source>
</evidence>
<dbReference type="EMBL" id="CP015055">
    <property type="protein sequence ID" value="QGN14495.1"/>
    <property type="molecule type" value="Genomic_DNA"/>
</dbReference>
<evidence type="ECO:0000256" key="9">
    <source>
        <dbReference type="ARBA" id="ARBA00023128"/>
    </source>
</evidence>
<keyword evidence="4" id="KW-0812">Transmembrane</keyword>
<evidence type="ECO:0000256" key="7">
    <source>
        <dbReference type="ARBA" id="ARBA00022989"/>
    </source>
</evidence>
<evidence type="ECO:0000256" key="11">
    <source>
        <dbReference type="RuleBase" id="RU004396"/>
    </source>
</evidence>